<sequence>MMPQRLSSWFTGASAAAAGVALTPILAPLALGIVGFGAAGPVAGSLAAAIQSGIGNVAAGSAFAVAQSIGMGGAIPAGVYAVSGATAGVAGWAAGWFGSDEPNPTLIRQQLNSGRDRAKLDAMKTLIGLMSKGRDVSKYFPLVVKNLNSQNLEIQKLVYVYLLKYIEDLPDESSQEGSIGGASGKEEDIDKLDISTYIHQQLYSGSDEKRLAAMRTLIAVCFCVFFSSSTDTFISS</sequence>
<keyword evidence="12" id="KW-1185">Reference proteome</keyword>
<dbReference type="InterPro" id="IPR009311">
    <property type="entry name" value="IFI6/IFI27-like"/>
</dbReference>
<name>A0AA39Q4V4_9AGAR</name>
<comment type="similarity">
    <text evidence="3">Belongs to the adaptor complexes large subunit family.</text>
</comment>
<dbReference type="InterPro" id="IPR038213">
    <property type="entry name" value="IFI6/IFI27-like_sf"/>
</dbReference>
<dbReference type="GO" id="GO:0016192">
    <property type="term" value="P:vesicle-mediated transport"/>
    <property type="evidence" value="ECO:0007669"/>
    <property type="project" value="InterPro"/>
</dbReference>
<dbReference type="InterPro" id="IPR016024">
    <property type="entry name" value="ARM-type_fold"/>
</dbReference>
<evidence type="ECO:0000256" key="2">
    <source>
        <dbReference type="ARBA" id="ARBA00004308"/>
    </source>
</evidence>
<reference evidence="11" key="1">
    <citation type="submission" date="2023-06" db="EMBL/GenBank/DDBJ databases">
        <authorList>
            <consortium name="Lawrence Berkeley National Laboratory"/>
            <person name="Ahrendt S."/>
            <person name="Sahu N."/>
            <person name="Indic B."/>
            <person name="Wong-Bajracharya J."/>
            <person name="Merenyi Z."/>
            <person name="Ke H.-M."/>
            <person name="Monk M."/>
            <person name="Kocsube S."/>
            <person name="Drula E."/>
            <person name="Lipzen A."/>
            <person name="Balint B."/>
            <person name="Henrissat B."/>
            <person name="Andreopoulos B."/>
            <person name="Martin F.M."/>
            <person name="Harder C.B."/>
            <person name="Rigling D."/>
            <person name="Ford K.L."/>
            <person name="Foster G.D."/>
            <person name="Pangilinan J."/>
            <person name="Papanicolaou A."/>
            <person name="Barry K."/>
            <person name="LaButti K."/>
            <person name="Viragh M."/>
            <person name="Koriabine M."/>
            <person name="Yan M."/>
            <person name="Riley R."/>
            <person name="Champramary S."/>
            <person name="Plett K.L."/>
            <person name="Tsai I.J."/>
            <person name="Slot J."/>
            <person name="Sipos G."/>
            <person name="Plett J."/>
            <person name="Nagy L.G."/>
            <person name="Grigoriev I.V."/>
        </authorList>
    </citation>
    <scope>NUCLEOTIDE SEQUENCE</scope>
    <source>
        <strain evidence="11">HWK02</strain>
    </source>
</reference>
<keyword evidence="6" id="KW-0812">Transmembrane</keyword>
<dbReference type="EMBL" id="JAUEPU010000018">
    <property type="protein sequence ID" value="KAK0495229.1"/>
    <property type="molecule type" value="Genomic_DNA"/>
</dbReference>
<dbReference type="InterPro" id="IPR026739">
    <property type="entry name" value="AP_beta"/>
</dbReference>
<evidence type="ECO:0000313" key="12">
    <source>
        <dbReference type="Proteomes" id="UP001175228"/>
    </source>
</evidence>
<comment type="similarity">
    <text evidence="4">Belongs to the IFI6/IFI27 family.</text>
</comment>
<dbReference type="GO" id="GO:0012505">
    <property type="term" value="C:endomembrane system"/>
    <property type="evidence" value="ECO:0007669"/>
    <property type="project" value="UniProtKB-SubCell"/>
</dbReference>
<evidence type="ECO:0000256" key="7">
    <source>
        <dbReference type="ARBA" id="ARBA00022927"/>
    </source>
</evidence>
<dbReference type="SUPFAM" id="SSF48371">
    <property type="entry name" value="ARM repeat"/>
    <property type="match status" value="1"/>
</dbReference>
<evidence type="ECO:0000313" key="11">
    <source>
        <dbReference type="EMBL" id="KAK0495229.1"/>
    </source>
</evidence>
<dbReference type="PANTHER" id="PTHR11134">
    <property type="entry name" value="ADAPTOR COMPLEX SUBUNIT BETA FAMILY MEMBER"/>
    <property type="match status" value="1"/>
</dbReference>
<evidence type="ECO:0000256" key="6">
    <source>
        <dbReference type="ARBA" id="ARBA00022692"/>
    </source>
</evidence>
<dbReference type="GO" id="GO:0006886">
    <property type="term" value="P:intracellular protein transport"/>
    <property type="evidence" value="ECO:0007669"/>
    <property type="project" value="InterPro"/>
</dbReference>
<dbReference type="InterPro" id="IPR002553">
    <property type="entry name" value="Clathrin/coatomer_adapt-like_N"/>
</dbReference>
<evidence type="ECO:0000256" key="9">
    <source>
        <dbReference type="ARBA" id="ARBA00023136"/>
    </source>
</evidence>
<evidence type="ECO:0000259" key="10">
    <source>
        <dbReference type="Pfam" id="PF01602"/>
    </source>
</evidence>
<dbReference type="Pfam" id="PF06140">
    <property type="entry name" value="Ifi-6-16"/>
    <property type="match status" value="1"/>
</dbReference>
<dbReference type="Gene3D" id="1.25.10.10">
    <property type="entry name" value="Leucine-rich Repeat Variant"/>
    <property type="match status" value="1"/>
</dbReference>
<keyword evidence="5" id="KW-0813">Transport</keyword>
<dbReference type="GO" id="GO:0030117">
    <property type="term" value="C:membrane coat"/>
    <property type="evidence" value="ECO:0007669"/>
    <property type="project" value="InterPro"/>
</dbReference>
<evidence type="ECO:0000256" key="5">
    <source>
        <dbReference type="ARBA" id="ARBA00022448"/>
    </source>
</evidence>
<comment type="caution">
    <text evidence="11">The sequence shown here is derived from an EMBL/GenBank/DDBJ whole genome shotgun (WGS) entry which is preliminary data.</text>
</comment>
<organism evidence="11 12">
    <name type="scientific">Armillaria luteobubalina</name>
    <dbReference type="NCBI Taxonomy" id="153913"/>
    <lineage>
        <taxon>Eukaryota</taxon>
        <taxon>Fungi</taxon>
        <taxon>Dikarya</taxon>
        <taxon>Basidiomycota</taxon>
        <taxon>Agaricomycotina</taxon>
        <taxon>Agaricomycetes</taxon>
        <taxon>Agaricomycetidae</taxon>
        <taxon>Agaricales</taxon>
        <taxon>Marasmiineae</taxon>
        <taxon>Physalacriaceae</taxon>
        <taxon>Armillaria</taxon>
    </lineage>
</organism>
<keyword evidence="8" id="KW-1133">Transmembrane helix</keyword>
<evidence type="ECO:0000256" key="1">
    <source>
        <dbReference type="ARBA" id="ARBA00004141"/>
    </source>
</evidence>
<comment type="subcellular location">
    <subcellularLocation>
        <location evidence="2">Endomembrane system</location>
    </subcellularLocation>
    <subcellularLocation>
        <location evidence="1">Membrane</location>
        <topology evidence="1">Multi-pass membrane protein</topology>
    </subcellularLocation>
</comment>
<dbReference type="InterPro" id="IPR011989">
    <property type="entry name" value="ARM-like"/>
</dbReference>
<accession>A0AA39Q4V4</accession>
<dbReference type="Gene3D" id="6.10.110.10">
    <property type="match status" value="1"/>
</dbReference>
<feature type="domain" description="Clathrin/coatomer adaptor adaptin-like N-terminal" evidence="10">
    <location>
        <begin position="108"/>
        <end position="171"/>
    </location>
</feature>
<protein>
    <recommendedName>
        <fullName evidence="10">Clathrin/coatomer adaptor adaptin-like N-terminal domain-containing protein</fullName>
    </recommendedName>
</protein>
<evidence type="ECO:0000256" key="4">
    <source>
        <dbReference type="ARBA" id="ARBA00007262"/>
    </source>
</evidence>
<keyword evidence="7" id="KW-0653">Protein transport</keyword>
<gene>
    <name evidence="11" type="ORF">EDD18DRAFT_266995</name>
</gene>
<evidence type="ECO:0000256" key="8">
    <source>
        <dbReference type="ARBA" id="ARBA00022989"/>
    </source>
</evidence>
<dbReference type="Pfam" id="PF01602">
    <property type="entry name" value="Adaptin_N"/>
    <property type="match status" value="1"/>
</dbReference>
<proteinExistence type="inferred from homology"/>
<dbReference type="Proteomes" id="UP001175228">
    <property type="component" value="Unassembled WGS sequence"/>
</dbReference>
<evidence type="ECO:0000256" key="3">
    <source>
        <dbReference type="ARBA" id="ARBA00006613"/>
    </source>
</evidence>
<dbReference type="AlphaFoldDB" id="A0AA39Q4V4"/>
<keyword evidence="9" id="KW-0472">Membrane</keyword>